<dbReference type="GO" id="GO:0005829">
    <property type="term" value="C:cytosol"/>
    <property type="evidence" value="ECO:0007669"/>
    <property type="project" value="TreeGrafter"/>
</dbReference>
<name>A0A5C7FI19_9BACT</name>
<dbReference type="Gene3D" id="3.30.1300.10">
    <property type="entry name" value="Pantoate-beta-alanine ligase, C-terminal domain"/>
    <property type="match status" value="1"/>
</dbReference>
<comment type="similarity">
    <text evidence="2 8">Belongs to the pantothenate synthetase family.</text>
</comment>
<comment type="miscellaneous">
    <text evidence="8">The reaction proceeds by a bi uni uni bi ping pong mechanism.</text>
</comment>
<comment type="catalytic activity">
    <reaction evidence="7 8">
        <text>(R)-pantoate + beta-alanine + ATP = (R)-pantothenate + AMP + diphosphate + H(+)</text>
        <dbReference type="Rhea" id="RHEA:10912"/>
        <dbReference type="ChEBI" id="CHEBI:15378"/>
        <dbReference type="ChEBI" id="CHEBI:15980"/>
        <dbReference type="ChEBI" id="CHEBI:29032"/>
        <dbReference type="ChEBI" id="CHEBI:30616"/>
        <dbReference type="ChEBI" id="CHEBI:33019"/>
        <dbReference type="ChEBI" id="CHEBI:57966"/>
        <dbReference type="ChEBI" id="CHEBI:456215"/>
        <dbReference type="EC" id="6.3.2.1"/>
    </reaction>
</comment>
<comment type="subcellular location">
    <subcellularLocation>
        <location evidence="8">Cytoplasm</location>
    </subcellularLocation>
</comment>
<dbReference type="SUPFAM" id="SSF52374">
    <property type="entry name" value="Nucleotidylyl transferase"/>
    <property type="match status" value="1"/>
</dbReference>
<dbReference type="NCBIfam" id="TIGR00018">
    <property type="entry name" value="panC"/>
    <property type="match status" value="1"/>
</dbReference>
<dbReference type="InterPro" id="IPR003721">
    <property type="entry name" value="Pantoate_ligase"/>
</dbReference>
<evidence type="ECO:0000256" key="6">
    <source>
        <dbReference type="ARBA" id="ARBA00022840"/>
    </source>
</evidence>
<comment type="pathway">
    <text evidence="1 8">Cofactor biosynthesis; (R)-pantothenate biosynthesis; (R)-pantothenate from (R)-pantoate and beta-alanine: step 1/1.</text>
</comment>
<feature type="binding site" evidence="8">
    <location>
        <begin position="184"/>
        <end position="187"/>
    </location>
    <ligand>
        <name>ATP</name>
        <dbReference type="ChEBI" id="CHEBI:30616"/>
    </ligand>
</feature>
<keyword evidence="10" id="KW-1185">Reference proteome</keyword>
<dbReference type="GO" id="GO:0015940">
    <property type="term" value="P:pantothenate biosynthetic process"/>
    <property type="evidence" value="ECO:0007669"/>
    <property type="project" value="UniProtKB-UniRule"/>
</dbReference>
<feature type="binding site" evidence="8">
    <location>
        <position position="57"/>
    </location>
    <ligand>
        <name>(R)-pantoate</name>
        <dbReference type="ChEBI" id="CHEBI:15980"/>
    </ligand>
</feature>
<keyword evidence="3 8" id="KW-0436">Ligase</keyword>
<feature type="binding site" evidence="8">
    <location>
        <position position="176"/>
    </location>
    <ligand>
        <name>ATP</name>
        <dbReference type="ChEBI" id="CHEBI:30616"/>
    </ligand>
</feature>
<organism evidence="9 10">
    <name type="scientific">Neolewinella aurantiaca</name>
    <dbReference type="NCBI Taxonomy" id="2602767"/>
    <lineage>
        <taxon>Bacteria</taxon>
        <taxon>Pseudomonadati</taxon>
        <taxon>Bacteroidota</taxon>
        <taxon>Saprospiria</taxon>
        <taxon>Saprospirales</taxon>
        <taxon>Lewinellaceae</taxon>
        <taxon>Neolewinella</taxon>
    </lineage>
</organism>
<dbReference type="PANTHER" id="PTHR21299">
    <property type="entry name" value="CYTIDYLATE KINASE/PANTOATE-BETA-ALANINE LIGASE"/>
    <property type="match status" value="1"/>
</dbReference>
<dbReference type="RefSeq" id="WP_147929613.1">
    <property type="nucleotide sequence ID" value="NZ_VOXD01000005.1"/>
</dbReference>
<keyword evidence="6 8" id="KW-0067">ATP-binding</keyword>
<dbReference type="GO" id="GO:0005524">
    <property type="term" value="F:ATP binding"/>
    <property type="evidence" value="ECO:0007669"/>
    <property type="project" value="UniProtKB-KW"/>
</dbReference>
<dbReference type="PANTHER" id="PTHR21299:SF1">
    <property type="entry name" value="PANTOATE--BETA-ALANINE LIGASE"/>
    <property type="match status" value="1"/>
</dbReference>
<comment type="subunit">
    <text evidence="8">Homodimer.</text>
</comment>
<feature type="binding site" evidence="8">
    <location>
        <position position="153"/>
    </location>
    <ligand>
        <name>(R)-pantoate</name>
        <dbReference type="ChEBI" id="CHEBI:15980"/>
    </ligand>
</feature>
<dbReference type="GO" id="GO:0004592">
    <property type="term" value="F:pantoate-beta-alanine ligase activity"/>
    <property type="evidence" value="ECO:0007669"/>
    <property type="project" value="UniProtKB-UniRule"/>
</dbReference>
<dbReference type="HAMAP" id="MF_00158">
    <property type="entry name" value="PanC"/>
    <property type="match status" value="1"/>
</dbReference>
<gene>
    <name evidence="8" type="primary">panC</name>
    <name evidence="9" type="ORF">FUA23_04930</name>
</gene>
<evidence type="ECO:0000256" key="4">
    <source>
        <dbReference type="ARBA" id="ARBA00022655"/>
    </source>
</evidence>
<dbReference type="EC" id="6.3.2.1" evidence="8"/>
<comment type="function">
    <text evidence="8">Catalyzes the condensation of pantoate with beta-alanine in an ATP-dependent reaction via a pantoyl-adenylate intermediate.</text>
</comment>
<keyword evidence="5 8" id="KW-0547">Nucleotide-binding</keyword>
<dbReference type="InterPro" id="IPR042176">
    <property type="entry name" value="Pantoate_ligase_C"/>
</dbReference>
<dbReference type="Pfam" id="PF02569">
    <property type="entry name" value="Pantoate_ligase"/>
    <property type="match status" value="1"/>
</dbReference>
<evidence type="ECO:0000256" key="3">
    <source>
        <dbReference type="ARBA" id="ARBA00022598"/>
    </source>
</evidence>
<evidence type="ECO:0000256" key="2">
    <source>
        <dbReference type="ARBA" id="ARBA00009256"/>
    </source>
</evidence>
<keyword evidence="8" id="KW-0963">Cytoplasm</keyword>
<evidence type="ECO:0000256" key="8">
    <source>
        <dbReference type="HAMAP-Rule" id="MF_00158"/>
    </source>
</evidence>
<protein>
    <recommendedName>
        <fullName evidence="8">Pantothenate synthetase</fullName>
        <shortName evidence="8">PS</shortName>
        <ecNumber evidence="8">6.3.2.1</ecNumber>
    </recommendedName>
    <alternativeName>
        <fullName evidence="8">Pantoate--beta-alanine ligase</fullName>
    </alternativeName>
    <alternativeName>
        <fullName evidence="8">Pantoate-activating enzyme</fullName>
    </alternativeName>
</protein>
<evidence type="ECO:0000313" key="10">
    <source>
        <dbReference type="Proteomes" id="UP000321907"/>
    </source>
</evidence>
<dbReference type="Proteomes" id="UP000321907">
    <property type="component" value="Unassembled WGS sequence"/>
</dbReference>
<dbReference type="AlphaFoldDB" id="A0A5C7FI19"/>
<feature type="binding site" evidence="8">
    <location>
        <begin position="147"/>
        <end position="150"/>
    </location>
    <ligand>
        <name>ATP</name>
        <dbReference type="ChEBI" id="CHEBI:30616"/>
    </ligand>
</feature>
<feature type="binding site" evidence="8">
    <location>
        <begin position="26"/>
        <end position="33"/>
    </location>
    <ligand>
        <name>ATP</name>
        <dbReference type="ChEBI" id="CHEBI:30616"/>
    </ligand>
</feature>
<keyword evidence="4 8" id="KW-0566">Pantothenate biosynthesis</keyword>
<dbReference type="OrthoDB" id="9773087at2"/>
<feature type="binding site" evidence="8">
    <location>
        <position position="57"/>
    </location>
    <ligand>
        <name>beta-alanine</name>
        <dbReference type="ChEBI" id="CHEBI:57966"/>
    </ligand>
</feature>
<sequence>MRTYKTAKALQKALPKDKTIAYVPTMGALHAGHMALVEAAAQSHDVVVASIFVNPTQFNDETDLDTYPRTPKSDAALLKKHGCKYLYLPGVNDIYPNGTEHSAAEGIDFGPLTATMEGANRPGHFDGVAQVVSRLLEIVQPTTLVLGQKDYQQVAVIRAMVQRLDIPVSILVVPTVRAKDGLALSSRNKRLNKKERVAAGTINVQLAAVAAGLRAGWPVDVLEQLALSGLGQNDLLDPEYVQIFDGDTLLPYLDGDNVRELVVATAVQCGPVRLIDNRIVNQSNS</sequence>
<dbReference type="Gene3D" id="3.40.50.620">
    <property type="entry name" value="HUPs"/>
    <property type="match status" value="1"/>
</dbReference>
<accession>A0A5C7FI19</accession>
<dbReference type="EMBL" id="VOXD01000005">
    <property type="protein sequence ID" value="TXF90785.1"/>
    <property type="molecule type" value="Genomic_DNA"/>
</dbReference>
<evidence type="ECO:0000256" key="1">
    <source>
        <dbReference type="ARBA" id="ARBA00004990"/>
    </source>
</evidence>
<dbReference type="UniPathway" id="UPA00028">
    <property type="reaction ID" value="UER00005"/>
</dbReference>
<evidence type="ECO:0000256" key="5">
    <source>
        <dbReference type="ARBA" id="ARBA00022741"/>
    </source>
</evidence>
<proteinExistence type="inferred from homology"/>
<dbReference type="InterPro" id="IPR014729">
    <property type="entry name" value="Rossmann-like_a/b/a_fold"/>
</dbReference>
<reference evidence="9 10" key="1">
    <citation type="submission" date="2019-08" db="EMBL/GenBank/DDBJ databases">
        <title>Lewinella sp. strain SSH13 Genome sequencing and assembly.</title>
        <authorList>
            <person name="Kim I."/>
        </authorList>
    </citation>
    <scope>NUCLEOTIDE SEQUENCE [LARGE SCALE GENOMIC DNA]</scope>
    <source>
        <strain evidence="9 10">SSH13</strain>
    </source>
</reference>
<feature type="active site" description="Proton donor" evidence="8">
    <location>
        <position position="33"/>
    </location>
</feature>
<comment type="caution">
    <text evidence="9">The sequence shown here is derived from an EMBL/GenBank/DDBJ whole genome shotgun (WGS) entry which is preliminary data.</text>
</comment>
<evidence type="ECO:0000256" key="7">
    <source>
        <dbReference type="ARBA" id="ARBA00048258"/>
    </source>
</evidence>
<evidence type="ECO:0000313" key="9">
    <source>
        <dbReference type="EMBL" id="TXF90785.1"/>
    </source>
</evidence>